<dbReference type="GeneID" id="106167772"/>
<dbReference type="InParanoid" id="A0A1S3IVV5"/>
<feature type="region of interest" description="Disordered" evidence="1">
    <location>
        <begin position="77"/>
        <end position="107"/>
    </location>
</feature>
<keyword evidence="2" id="KW-1133">Transmembrane helix</keyword>
<evidence type="ECO:0000256" key="1">
    <source>
        <dbReference type="SAM" id="MobiDB-lite"/>
    </source>
</evidence>
<evidence type="ECO:0000313" key="4">
    <source>
        <dbReference type="RefSeq" id="XP_013402091.1"/>
    </source>
</evidence>
<reference evidence="4" key="1">
    <citation type="submission" date="2025-08" db="UniProtKB">
        <authorList>
            <consortium name="RefSeq"/>
        </authorList>
    </citation>
    <scope>IDENTIFICATION</scope>
    <source>
        <tissue evidence="4">Gonads</tissue>
    </source>
</reference>
<name>A0A1S3IVV5_LINAN</name>
<protein>
    <submittedName>
        <fullName evidence="4">Uncharacterized protein LOC106167772</fullName>
    </submittedName>
</protein>
<sequence length="142" mass="15831">MLFHIWFDEFHHSSNPAQNCIGSDQVRIHTPESNQTFGPYCSTENINPAVIEVERHVAIVKLETDSVLNNGSFRLKYSVSAPPTTSNSPDYTAELPDDKGDPPPIQQVSEDDRWPTWMIILIAVAGTCLVAMVLIILAVIRK</sequence>
<dbReference type="Proteomes" id="UP000085678">
    <property type="component" value="Unplaced"/>
</dbReference>
<dbReference type="Gene3D" id="2.60.120.290">
    <property type="entry name" value="Spermadhesin, CUB domain"/>
    <property type="match status" value="1"/>
</dbReference>
<organism evidence="3 4">
    <name type="scientific">Lingula anatina</name>
    <name type="common">Brachiopod</name>
    <name type="synonym">Lingula unguis</name>
    <dbReference type="NCBI Taxonomy" id="7574"/>
    <lineage>
        <taxon>Eukaryota</taxon>
        <taxon>Metazoa</taxon>
        <taxon>Spiralia</taxon>
        <taxon>Lophotrochozoa</taxon>
        <taxon>Brachiopoda</taxon>
        <taxon>Linguliformea</taxon>
        <taxon>Lingulata</taxon>
        <taxon>Lingulida</taxon>
        <taxon>Linguloidea</taxon>
        <taxon>Lingulidae</taxon>
        <taxon>Lingula</taxon>
    </lineage>
</organism>
<evidence type="ECO:0000256" key="2">
    <source>
        <dbReference type="SAM" id="Phobius"/>
    </source>
</evidence>
<dbReference type="KEGG" id="lak:106167772"/>
<proteinExistence type="predicted"/>
<dbReference type="AlphaFoldDB" id="A0A1S3IVV5"/>
<evidence type="ECO:0000313" key="3">
    <source>
        <dbReference type="Proteomes" id="UP000085678"/>
    </source>
</evidence>
<gene>
    <name evidence="4" type="primary">LOC106167772</name>
</gene>
<dbReference type="SUPFAM" id="SSF49854">
    <property type="entry name" value="Spermadhesin, CUB domain"/>
    <property type="match status" value="1"/>
</dbReference>
<feature type="transmembrane region" description="Helical" evidence="2">
    <location>
        <begin position="117"/>
        <end position="140"/>
    </location>
</feature>
<dbReference type="RefSeq" id="XP_013402091.1">
    <property type="nucleotide sequence ID" value="XM_013546637.1"/>
</dbReference>
<keyword evidence="2" id="KW-0812">Transmembrane</keyword>
<accession>A0A1S3IVV5</accession>
<keyword evidence="2" id="KW-0472">Membrane</keyword>
<feature type="compositionally biased region" description="Polar residues" evidence="1">
    <location>
        <begin position="81"/>
        <end position="90"/>
    </location>
</feature>
<keyword evidence="3" id="KW-1185">Reference proteome</keyword>
<dbReference type="InterPro" id="IPR035914">
    <property type="entry name" value="Sperma_CUB_dom_sf"/>
</dbReference>